<dbReference type="OrthoDB" id="581861at2759"/>
<organism evidence="2">
    <name type="scientific">Setaria italica</name>
    <name type="common">Foxtail millet</name>
    <name type="synonym">Panicum italicum</name>
    <dbReference type="NCBI Taxonomy" id="4555"/>
    <lineage>
        <taxon>Eukaryota</taxon>
        <taxon>Viridiplantae</taxon>
        <taxon>Streptophyta</taxon>
        <taxon>Embryophyta</taxon>
        <taxon>Tracheophyta</taxon>
        <taxon>Spermatophyta</taxon>
        <taxon>Magnoliopsida</taxon>
        <taxon>Liliopsida</taxon>
        <taxon>Poales</taxon>
        <taxon>Poaceae</taxon>
        <taxon>PACMAD clade</taxon>
        <taxon>Panicoideae</taxon>
        <taxon>Panicodae</taxon>
        <taxon>Paniceae</taxon>
        <taxon>Cenchrinae</taxon>
        <taxon>Setaria</taxon>
    </lineage>
</organism>
<gene>
    <name evidence="2" type="ORF">SETIT_8G161500v2</name>
</gene>
<dbReference type="PANTHER" id="PTHR33086">
    <property type="entry name" value="OS05G0468200 PROTEIN-RELATED"/>
    <property type="match status" value="1"/>
</dbReference>
<dbReference type="STRING" id="4555.A0A368S8J4"/>
<feature type="domain" description="DUF1618" evidence="1">
    <location>
        <begin position="195"/>
        <end position="271"/>
    </location>
</feature>
<dbReference type="InterPro" id="IPR011676">
    <property type="entry name" value="DUF1618"/>
</dbReference>
<sequence length="282" mass="30190">MAAPWVILGRVPRIAAADADAEPGDDAEADSAAASSSLAVALPPRVTLLTAAPSAHPDPARPDKFPYILAAGPGCLLSRFSTSPYYGARFGADPPETRLVVARRFGTAAGETTASADRVPDRPATMPSVRNIEGVGLIDVDDGEAYGQRPRQALPRSLGPRRVDPLVTELRNPLPALDREWVPGGVVSLHGKLWWYDLSWGILSCDPFIDGPELSFHHLPGDRALEKPGPDSIHDHRCIATSQASLRYVETIPRVTDLGGSAIISMWALADKRLGDIVREGF</sequence>
<dbReference type="Pfam" id="PF07762">
    <property type="entry name" value="DUF1618"/>
    <property type="match status" value="1"/>
</dbReference>
<dbReference type="AlphaFoldDB" id="A0A368S8J4"/>
<name>A0A368S8J4_SETIT</name>
<reference evidence="2" key="2">
    <citation type="submission" date="2015-07" db="EMBL/GenBank/DDBJ databases">
        <authorList>
            <person name="Noorani M."/>
        </authorList>
    </citation>
    <scope>NUCLEOTIDE SEQUENCE</scope>
    <source>
        <strain evidence="2">Yugu1</strain>
    </source>
</reference>
<dbReference type="EMBL" id="CM003535">
    <property type="protein sequence ID" value="RCV38674.1"/>
    <property type="molecule type" value="Genomic_DNA"/>
</dbReference>
<protein>
    <recommendedName>
        <fullName evidence="1">DUF1618 domain-containing protein</fullName>
    </recommendedName>
</protein>
<proteinExistence type="predicted"/>
<accession>A0A368S8J4</accession>
<dbReference type="PANTHER" id="PTHR33086:SF44">
    <property type="entry name" value="OS03G0683600 PROTEIN"/>
    <property type="match status" value="1"/>
</dbReference>
<reference evidence="2" key="1">
    <citation type="journal article" date="2012" name="Nat. Biotechnol.">
        <title>Reference genome sequence of the model plant Setaria.</title>
        <authorList>
            <person name="Bennetzen J.L."/>
            <person name="Schmutz J."/>
            <person name="Wang H."/>
            <person name="Percifield R."/>
            <person name="Hawkins J."/>
            <person name="Pontaroli A.C."/>
            <person name="Estep M."/>
            <person name="Feng L."/>
            <person name="Vaughn J.N."/>
            <person name="Grimwood J."/>
            <person name="Jenkins J."/>
            <person name="Barry K."/>
            <person name="Lindquist E."/>
            <person name="Hellsten U."/>
            <person name="Deshpande S."/>
            <person name="Wang X."/>
            <person name="Wu X."/>
            <person name="Mitros T."/>
            <person name="Triplett J."/>
            <person name="Yang X."/>
            <person name="Ye C.Y."/>
            <person name="Mauro-Herrera M."/>
            <person name="Wang L."/>
            <person name="Li P."/>
            <person name="Sharma M."/>
            <person name="Sharma R."/>
            <person name="Ronald P.C."/>
            <person name="Panaud O."/>
            <person name="Kellogg E.A."/>
            <person name="Brutnell T.P."/>
            <person name="Doust A.N."/>
            <person name="Tuskan G.A."/>
            <person name="Rokhsar D."/>
            <person name="Devos K.M."/>
        </authorList>
    </citation>
    <scope>NUCLEOTIDE SEQUENCE [LARGE SCALE GENOMIC DNA]</scope>
    <source>
        <strain evidence="2">Yugu1</strain>
    </source>
</reference>
<evidence type="ECO:0000313" key="2">
    <source>
        <dbReference type="EMBL" id="RCV38674.1"/>
    </source>
</evidence>
<evidence type="ECO:0000259" key="1">
    <source>
        <dbReference type="Pfam" id="PF07762"/>
    </source>
</evidence>